<protein>
    <submittedName>
        <fullName evidence="2">Uncharacterized protein (DUF305 family)</fullName>
    </submittedName>
</protein>
<name>A0A561WK76_ACTTI</name>
<keyword evidence="3" id="KW-1185">Reference proteome</keyword>
<dbReference type="Proteomes" id="UP000320239">
    <property type="component" value="Unassembled WGS sequence"/>
</dbReference>
<dbReference type="AlphaFoldDB" id="A0A561WK76"/>
<accession>A0A561WK76</accession>
<comment type="caution">
    <text evidence="2">The sequence shown here is derived from an EMBL/GenBank/DDBJ whole genome shotgun (WGS) entry which is preliminary data.</text>
</comment>
<dbReference type="PANTHER" id="PTHR36933">
    <property type="entry name" value="SLL0788 PROTEIN"/>
    <property type="match status" value="1"/>
</dbReference>
<proteinExistence type="predicted"/>
<feature type="domain" description="DUF305" evidence="1">
    <location>
        <begin position="61"/>
        <end position="204"/>
    </location>
</feature>
<dbReference type="Pfam" id="PF03713">
    <property type="entry name" value="DUF305"/>
    <property type="match status" value="1"/>
</dbReference>
<reference evidence="2 3" key="1">
    <citation type="submission" date="2019-06" db="EMBL/GenBank/DDBJ databases">
        <title>Sequencing the genomes of 1000 actinobacteria strains.</title>
        <authorList>
            <person name="Klenk H.-P."/>
        </authorList>
    </citation>
    <scope>NUCLEOTIDE SEQUENCE [LARGE SCALE GENOMIC DNA]</scope>
    <source>
        <strain evidence="2 3">DSM 43866</strain>
    </source>
</reference>
<dbReference type="Gene3D" id="1.20.1260.10">
    <property type="match status" value="1"/>
</dbReference>
<evidence type="ECO:0000259" key="1">
    <source>
        <dbReference type="Pfam" id="PF03713"/>
    </source>
</evidence>
<evidence type="ECO:0000313" key="2">
    <source>
        <dbReference type="EMBL" id="TWG24271.1"/>
    </source>
</evidence>
<organism evidence="2 3">
    <name type="scientific">Actinoplanes teichomyceticus</name>
    <dbReference type="NCBI Taxonomy" id="1867"/>
    <lineage>
        <taxon>Bacteria</taxon>
        <taxon>Bacillati</taxon>
        <taxon>Actinomycetota</taxon>
        <taxon>Actinomycetes</taxon>
        <taxon>Micromonosporales</taxon>
        <taxon>Micromonosporaceae</taxon>
        <taxon>Actinoplanes</taxon>
    </lineage>
</organism>
<dbReference type="PANTHER" id="PTHR36933:SF1">
    <property type="entry name" value="SLL0788 PROTEIN"/>
    <property type="match status" value="1"/>
</dbReference>
<gene>
    <name evidence="2" type="ORF">FHX34_102824</name>
</gene>
<sequence length="206" mass="22235">MTGPVRFRAKGLPLTIRRLAAALVLALAAVAVLALRTGDRVRDRPDQQVASESGATPSAADVHYARMMVTHHEQAVRMSRTLIAKGAVPERIRLIAEFIIHDQQREIDRTNDWLAAWSQPPAAPAGGGAEHGMLTAAQLAELDRADAGPAPAVFLRLMIEHHRGAIAMSRSLLDRPGGNAYLRSLAKHVINEQTAENDAMAALLRA</sequence>
<dbReference type="InterPro" id="IPR005183">
    <property type="entry name" value="DUF305_CopM-like"/>
</dbReference>
<evidence type="ECO:0000313" key="3">
    <source>
        <dbReference type="Proteomes" id="UP000320239"/>
    </source>
</evidence>
<dbReference type="InterPro" id="IPR012347">
    <property type="entry name" value="Ferritin-like"/>
</dbReference>
<dbReference type="EMBL" id="VIWY01000002">
    <property type="protein sequence ID" value="TWG24271.1"/>
    <property type="molecule type" value="Genomic_DNA"/>
</dbReference>